<protein>
    <recommendedName>
        <fullName evidence="11">Regulatory protein MsrR</fullName>
    </recommendedName>
</protein>
<dbReference type="EMBL" id="JAGYPM010000001">
    <property type="protein sequence ID" value="MBS4188810.1"/>
    <property type="molecule type" value="Genomic_DNA"/>
</dbReference>
<dbReference type="Proteomes" id="UP000681027">
    <property type="component" value="Unassembled WGS sequence"/>
</dbReference>
<dbReference type="NCBIfam" id="TIGR00350">
    <property type="entry name" value="lytR_cpsA_psr"/>
    <property type="match status" value="1"/>
</dbReference>
<keyword evidence="8" id="KW-0472">Membrane</keyword>
<feature type="domain" description="Cell envelope-related transcriptional attenuator" evidence="12">
    <location>
        <begin position="84"/>
        <end position="228"/>
    </location>
</feature>
<keyword evidence="9" id="KW-0804">Transcription</keyword>
<name>A0ABS5NLX2_9BACI</name>
<dbReference type="PANTHER" id="PTHR33392">
    <property type="entry name" value="POLYISOPRENYL-TEICHOIC ACID--PEPTIDOGLYCAN TEICHOIC ACID TRANSFERASE TAGU"/>
    <property type="match status" value="1"/>
</dbReference>
<keyword evidence="14" id="KW-1185">Reference proteome</keyword>
<evidence type="ECO:0000256" key="8">
    <source>
        <dbReference type="ARBA" id="ARBA00023136"/>
    </source>
</evidence>
<sequence length="312" mass="35703">MRSERYKEKKPKKKKWKIFVLILFLLFFGTIGYSYFQYKQGVLQSKEKTGVAEQEFEFHGNKGKNGETNILLLGIDKRGERTSRSDTIMIAQYHPDKDSYKLISIMRDTYVNIPGHGKNKINAAFAFGGPELVRQTIKENFDIDLQYYSIVDFEGFVNLIDEAFPQGVEIEVEKAMSENIGVTLQPGLQRLDGEHLLAYARFRHDAEGDFGRVERQQKVIKEVANQFASFQTITKLPKLVGVMTPFVNTNMDPTDILYIGKDLISKNNRDIETLRIPLDSTYQNKRIGGGIGSVLDIDFEKNKQAIHEFLAN</sequence>
<reference evidence="13 14" key="1">
    <citation type="submission" date="2021-05" db="EMBL/GenBank/DDBJ databases">
        <title>Novel Bacillus species.</title>
        <authorList>
            <person name="Liu G."/>
        </authorList>
    </citation>
    <scope>NUCLEOTIDE SEQUENCE [LARGE SCALE GENOMIC DNA]</scope>
    <source>
        <strain evidence="13 14">FJAT-49705</strain>
    </source>
</reference>
<evidence type="ECO:0000256" key="10">
    <source>
        <dbReference type="ARBA" id="ARBA00037178"/>
    </source>
</evidence>
<evidence type="ECO:0000256" key="6">
    <source>
        <dbReference type="ARBA" id="ARBA00022989"/>
    </source>
</evidence>
<evidence type="ECO:0000313" key="14">
    <source>
        <dbReference type="Proteomes" id="UP000681027"/>
    </source>
</evidence>
<comment type="caution">
    <text evidence="13">The sequence shown here is derived from an EMBL/GenBank/DDBJ whole genome shotgun (WGS) entry which is preliminary data.</text>
</comment>
<evidence type="ECO:0000256" key="5">
    <source>
        <dbReference type="ARBA" id="ARBA00022968"/>
    </source>
</evidence>
<evidence type="ECO:0000256" key="9">
    <source>
        <dbReference type="ARBA" id="ARBA00023163"/>
    </source>
</evidence>
<keyword evidence="6" id="KW-1133">Transmembrane helix</keyword>
<evidence type="ECO:0000313" key="13">
    <source>
        <dbReference type="EMBL" id="MBS4188810.1"/>
    </source>
</evidence>
<evidence type="ECO:0000256" key="11">
    <source>
        <dbReference type="ARBA" id="ARBA00040752"/>
    </source>
</evidence>
<keyword evidence="3" id="KW-1003">Cell membrane</keyword>
<dbReference type="InterPro" id="IPR004474">
    <property type="entry name" value="LytR_CpsA_psr"/>
</dbReference>
<evidence type="ECO:0000256" key="2">
    <source>
        <dbReference type="ARBA" id="ARBA00006068"/>
    </source>
</evidence>
<comment type="similarity">
    <text evidence="2">Belongs to the LytR/CpsA/Psr (LCP) family.</text>
</comment>
<organism evidence="13 14">
    <name type="scientific">Cytobacillus citreus</name>
    <dbReference type="NCBI Taxonomy" id="2833586"/>
    <lineage>
        <taxon>Bacteria</taxon>
        <taxon>Bacillati</taxon>
        <taxon>Bacillota</taxon>
        <taxon>Bacilli</taxon>
        <taxon>Bacillales</taxon>
        <taxon>Bacillaceae</taxon>
        <taxon>Cytobacillus</taxon>
    </lineage>
</organism>
<evidence type="ECO:0000256" key="7">
    <source>
        <dbReference type="ARBA" id="ARBA00023015"/>
    </source>
</evidence>
<evidence type="ECO:0000259" key="12">
    <source>
        <dbReference type="Pfam" id="PF03816"/>
    </source>
</evidence>
<evidence type="ECO:0000256" key="1">
    <source>
        <dbReference type="ARBA" id="ARBA00004401"/>
    </source>
</evidence>
<proteinExistence type="inferred from homology"/>
<keyword evidence="4" id="KW-0812">Transmembrane</keyword>
<accession>A0ABS5NLX2</accession>
<keyword evidence="5" id="KW-0735">Signal-anchor</keyword>
<evidence type="ECO:0000256" key="4">
    <source>
        <dbReference type="ARBA" id="ARBA00022692"/>
    </source>
</evidence>
<dbReference type="RefSeq" id="WP_213100320.1">
    <property type="nucleotide sequence ID" value="NZ_JAGYPM010000001.1"/>
</dbReference>
<dbReference type="InterPro" id="IPR050922">
    <property type="entry name" value="LytR/CpsA/Psr_CW_biosynth"/>
</dbReference>
<dbReference type="Gene3D" id="3.40.630.190">
    <property type="entry name" value="LCP protein"/>
    <property type="match status" value="1"/>
</dbReference>
<gene>
    <name evidence="13" type="ORF">KHA94_01070</name>
</gene>
<dbReference type="Pfam" id="PF03816">
    <property type="entry name" value="LytR_cpsA_psr"/>
    <property type="match status" value="1"/>
</dbReference>
<keyword evidence="7" id="KW-0805">Transcription regulation</keyword>
<comment type="function">
    <text evidence="10">Involved in SarA attenuation. Affects resistance to oxacillin and teicoplanin, as well as the synthesis of virulence factors.</text>
</comment>
<dbReference type="PANTHER" id="PTHR33392:SF8">
    <property type="entry name" value="REGULATORY PROTEIN MSRR"/>
    <property type="match status" value="1"/>
</dbReference>
<evidence type="ECO:0000256" key="3">
    <source>
        <dbReference type="ARBA" id="ARBA00022475"/>
    </source>
</evidence>
<comment type="subcellular location">
    <subcellularLocation>
        <location evidence="1">Cell membrane</location>
        <topology evidence="1">Single-pass type II membrane protein</topology>
    </subcellularLocation>
</comment>